<evidence type="ECO:0000313" key="9">
    <source>
        <dbReference type="EMBL" id="KAF2724852.1"/>
    </source>
</evidence>
<evidence type="ECO:0000256" key="3">
    <source>
        <dbReference type="ARBA" id="ARBA00022833"/>
    </source>
</evidence>
<evidence type="ECO:0000256" key="4">
    <source>
        <dbReference type="ARBA" id="ARBA00023125"/>
    </source>
</evidence>
<evidence type="ECO:0000256" key="6">
    <source>
        <dbReference type="SAM" id="MobiDB-lite"/>
    </source>
</evidence>
<feature type="domain" description="HIT" evidence="7">
    <location>
        <begin position="87"/>
        <end position="212"/>
    </location>
</feature>
<dbReference type="Pfam" id="PF01230">
    <property type="entry name" value="HIT"/>
    <property type="match status" value="1"/>
</dbReference>
<name>A0A9P4QHH3_9PEZI</name>
<feature type="domain" description="Aprataxin C2HE/C2H2/C2HC zinc finger" evidence="8">
    <location>
        <begin position="228"/>
        <end position="286"/>
    </location>
</feature>
<dbReference type="GO" id="GO:0005634">
    <property type="term" value="C:nucleus"/>
    <property type="evidence" value="ECO:0007669"/>
    <property type="project" value="UniProtKB-SubCell"/>
</dbReference>
<dbReference type="GO" id="GO:0003697">
    <property type="term" value="F:single-stranded DNA binding"/>
    <property type="evidence" value="ECO:0007669"/>
    <property type="project" value="TreeGrafter"/>
</dbReference>
<dbReference type="InterPro" id="IPR032566">
    <property type="entry name" value="Znf-C2HE"/>
</dbReference>
<dbReference type="PANTHER" id="PTHR12486:SF4">
    <property type="entry name" value="APRATAXIN"/>
    <property type="match status" value="1"/>
</dbReference>
<dbReference type="GO" id="GO:0030983">
    <property type="term" value="F:mismatched DNA binding"/>
    <property type="evidence" value="ECO:0007669"/>
    <property type="project" value="TreeGrafter"/>
</dbReference>
<sequence length="290" mass="33234">MLEDNRATADDFEEEAPSTPTNNASTTTTSRLPKGGKTNDAFAELMKPKPKLPAHPREPDKRTQQTRFMGRDGLAAYTTNPASFPRDRVVQYDDDFVVIRDLYPKATIHLLILPRDAEKNIHRGQEAFDDVAFLERCQTKEKEVRDWVAEELRSKFGKVSVSELARRQAMEADAPPANGELPPGRDWEREVISGVHAIPSMNHLHIHVLSRDMMSGWMKKSNHYLSFTTEFLIPLDAFPMDKGDWRRQFGHWSDADMKCWRCGLNLGSGAPGMRRVKAHLKEEFEEWKEE</sequence>
<reference evidence="9" key="1">
    <citation type="journal article" date="2020" name="Stud. Mycol.">
        <title>101 Dothideomycetes genomes: a test case for predicting lifestyles and emergence of pathogens.</title>
        <authorList>
            <person name="Haridas S."/>
            <person name="Albert R."/>
            <person name="Binder M."/>
            <person name="Bloem J."/>
            <person name="Labutti K."/>
            <person name="Salamov A."/>
            <person name="Andreopoulos B."/>
            <person name="Baker S."/>
            <person name="Barry K."/>
            <person name="Bills G."/>
            <person name="Bluhm B."/>
            <person name="Cannon C."/>
            <person name="Castanera R."/>
            <person name="Culley D."/>
            <person name="Daum C."/>
            <person name="Ezra D."/>
            <person name="Gonzalez J."/>
            <person name="Henrissat B."/>
            <person name="Kuo A."/>
            <person name="Liang C."/>
            <person name="Lipzen A."/>
            <person name="Lutzoni F."/>
            <person name="Magnuson J."/>
            <person name="Mondo S."/>
            <person name="Nolan M."/>
            <person name="Ohm R."/>
            <person name="Pangilinan J."/>
            <person name="Park H.-J."/>
            <person name="Ramirez L."/>
            <person name="Alfaro M."/>
            <person name="Sun H."/>
            <person name="Tritt A."/>
            <person name="Yoshinaga Y."/>
            <person name="Zwiers L.-H."/>
            <person name="Turgeon B."/>
            <person name="Goodwin S."/>
            <person name="Spatafora J."/>
            <person name="Crous P."/>
            <person name="Grigoriev I."/>
        </authorList>
    </citation>
    <scope>NUCLEOTIDE SEQUENCE</scope>
    <source>
        <strain evidence="9">CBS 116435</strain>
    </source>
</reference>
<dbReference type="GO" id="GO:0000012">
    <property type="term" value="P:single strand break repair"/>
    <property type="evidence" value="ECO:0007669"/>
    <property type="project" value="TreeGrafter"/>
</dbReference>
<keyword evidence="3" id="KW-0862">Zinc</keyword>
<dbReference type="Gene3D" id="3.30.428.10">
    <property type="entry name" value="HIT-like"/>
    <property type="match status" value="1"/>
</dbReference>
<accession>A0A9P4QHH3</accession>
<dbReference type="Pfam" id="PF16278">
    <property type="entry name" value="zf-C2HE"/>
    <property type="match status" value="1"/>
</dbReference>
<evidence type="ECO:0000256" key="1">
    <source>
        <dbReference type="ARBA" id="ARBA00004123"/>
    </source>
</evidence>
<dbReference type="InterPro" id="IPR011146">
    <property type="entry name" value="HIT-like"/>
</dbReference>
<dbReference type="GO" id="GO:1990165">
    <property type="term" value="F:single-strand break-containing DNA binding"/>
    <property type="evidence" value="ECO:0007669"/>
    <property type="project" value="TreeGrafter"/>
</dbReference>
<dbReference type="GO" id="GO:0033699">
    <property type="term" value="F:DNA 5'-adenosine monophosphate hydrolase activity"/>
    <property type="evidence" value="ECO:0007669"/>
    <property type="project" value="TreeGrafter"/>
</dbReference>
<dbReference type="AlphaFoldDB" id="A0A9P4QHH3"/>
<dbReference type="GO" id="GO:0046872">
    <property type="term" value="F:metal ion binding"/>
    <property type="evidence" value="ECO:0007669"/>
    <property type="project" value="UniProtKB-KW"/>
</dbReference>
<protein>
    <submittedName>
        <fullName evidence="9">HIT-like protein</fullName>
    </submittedName>
</protein>
<keyword evidence="4" id="KW-0238">DNA-binding</keyword>
<feature type="region of interest" description="Disordered" evidence="6">
    <location>
        <begin position="1"/>
        <end position="67"/>
    </location>
</feature>
<dbReference type="GO" id="GO:0003725">
    <property type="term" value="F:double-stranded RNA binding"/>
    <property type="evidence" value="ECO:0007669"/>
    <property type="project" value="TreeGrafter"/>
</dbReference>
<dbReference type="OrthoDB" id="3512845at2759"/>
<evidence type="ECO:0000256" key="2">
    <source>
        <dbReference type="ARBA" id="ARBA00022723"/>
    </source>
</evidence>
<dbReference type="Proteomes" id="UP000799441">
    <property type="component" value="Unassembled WGS sequence"/>
</dbReference>
<organism evidence="9 10">
    <name type="scientific">Polychaeton citri CBS 116435</name>
    <dbReference type="NCBI Taxonomy" id="1314669"/>
    <lineage>
        <taxon>Eukaryota</taxon>
        <taxon>Fungi</taxon>
        <taxon>Dikarya</taxon>
        <taxon>Ascomycota</taxon>
        <taxon>Pezizomycotina</taxon>
        <taxon>Dothideomycetes</taxon>
        <taxon>Dothideomycetidae</taxon>
        <taxon>Capnodiales</taxon>
        <taxon>Capnodiaceae</taxon>
        <taxon>Polychaeton</taxon>
    </lineage>
</organism>
<keyword evidence="10" id="KW-1185">Reference proteome</keyword>
<proteinExistence type="predicted"/>
<comment type="subcellular location">
    <subcellularLocation>
        <location evidence="1">Nucleus</location>
    </subcellularLocation>
</comment>
<dbReference type="EMBL" id="MU003770">
    <property type="protein sequence ID" value="KAF2724852.1"/>
    <property type="molecule type" value="Genomic_DNA"/>
</dbReference>
<keyword evidence="2" id="KW-0479">Metal-binding</keyword>
<evidence type="ECO:0000259" key="7">
    <source>
        <dbReference type="Pfam" id="PF01230"/>
    </source>
</evidence>
<gene>
    <name evidence="9" type="ORF">K431DRAFT_300717</name>
</gene>
<dbReference type="InterPro" id="IPR036265">
    <property type="entry name" value="HIT-like_sf"/>
</dbReference>
<evidence type="ECO:0000259" key="8">
    <source>
        <dbReference type="Pfam" id="PF16278"/>
    </source>
</evidence>
<evidence type="ECO:0000256" key="5">
    <source>
        <dbReference type="ARBA" id="ARBA00023242"/>
    </source>
</evidence>
<dbReference type="PANTHER" id="PTHR12486">
    <property type="entry name" value="APRATAXIN-RELATED"/>
    <property type="match status" value="1"/>
</dbReference>
<evidence type="ECO:0000313" key="10">
    <source>
        <dbReference type="Proteomes" id="UP000799441"/>
    </source>
</evidence>
<comment type="caution">
    <text evidence="9">The sequence shown here is derived from an EMBL/GenBank/DDBJ whole genome shotgun (WGS) entry which is preliminary data.</text>
</comment>
<feature type="compositionally biased region" description="Low complexity" evidence="6">
    <location>
        <begin position="17"/>
        <end position="29"/>
    </location>
</feature>
<dbReference type="SUPFAM" id="SSF54197">
    <property type="entry name" value="HIT-like"/>
    <property type="match status" value="1"/>
</dbReference>
<keyword evidence="5" id="KW-0539">Nucleus</keyword>